<evidence type="ECO:0000256" key="1">
    <source>
        <dbReference type="SAM" id="MobiDB-lite"/>
    </source>
</evidence>
<evidence type="ECO:0000313" key="3">
    <source>
        <dbReference type="EMBL" id="QUH23297.1"/>
    </source>
</evidence>
<dbReference type="Gene3D" id="3.40.5.50">
    <property type="match status" value="1"/>
</dbReference>
<evidence type="ECO:0000313" key="4">
    <source>
        <dbReference type="Proteomes" id="UP000681041"/>
    </source>
</evidence>
<feature type="domain" description="Gins51 C-terminal" evidence="2">
    <location>
        <begin position="204"/>
        <end position="241"/>
    </location>
</feature>
<dbReference type="Proteomes" id="UP000681041">
    <property type="component" value="Chromosome"/>
</dbReference>
<dbReference type="KEGG" id="meme:HYG87_05765"/>
<organism evidence="3 4">
    <name type="scientific">Methanobacterium alkalithermotolerans</name>
    <dbReference type="NCBI Taxonomy" id="2731220"/>
    <lineage>
        <taxon>Archaea</taxon>
        <taxon>Methanobacteriati</taxon>
        <taxon>Methanobacteriota</taxon>
        <taxon>Methanomada group</taxon>
        <taxon>Methanobacteria</taxon>
        <taxon>Methanobacteriales</taxon>
        <taxon>Methanobacteriaceae</taxon>
        <taxon>Methanobacterium</taxon>
    </lineage>
</organism>
<dbReference type="OrthoDB" id="82417at2157"/>
<dbReference type="InterPro" id="IPR054314">
    <property type="entry name" value="Gins51_C"/>
</dbReference>
<feature type="region of interest" description="Disordered" evidence="1">
    <location>
        <begin position="143"/>
        <end position="166"/>
    </location>
</feature>
<sequence>MDEFFQKLRKIQKNERSNSGLARVGDDFYHRVHRYLEELMDTVGNDPFTMEYDLLKDTQRIATEICERREHKIADSAVMNIQRSYHLFKGKPQFDLQDTTPLNLTPEEEKLYFSFIDILKSHRGRIIPSLDEIDSQSGEIKPQINSTTKKSITPEKTTPETDSNASLLPGNIAKLHNQIKEKKDITSKENTSDFPKFDFKTMVIFEELPSILGVDQKVYGPFYPQDVIILPEPNAQILLKTRKGRFIRS</sequence>
<protein>
    <recommendedName>
        <fullName evidence="2">Gins51 C-terminal domain-containing protein</fullName>
    </recommendedName>
</protein>
<keyword evidence="4" id="KW-1185">Reference proteome</keyword>
<dbReference type="CDD" id="cd11714">
    <property type="entry name" value="GINS_A_archaea"/>
    <property type="match status" value="1"/>
</dbReference>
<accession>A0A8T8K5L4</accession>
<dbReference type="Pfam" id="PF22090">
    <property type="entry name" value="Gins51_C"/>
    <property type="match status" value="1"/>
</dbReference>
<evidence type="ECO:0000259" key="2">
    <source>
        <dbReference type="Pfam" id="PF22090"/>
    </source>
</evidence>
<name>A0A8T8K5L4_9EURY</name>
<dbReference type="GeneID" id="64820252"/>
<reference evidence="3" key="1">
    <citation type="submission" date="2020-07" db="EMBL/GenBank/DDBJ databases">
        <title>Methanobacterium. sp. MethCan genome.</title>
        <authorList>
            <person name="Postec A."/>
            <person name="Quemeneur M."/>
        </authorList>
    </citation>
    <scope>NUCLEOTIDE SEQUENCE</scope>
    <source>
        <strain evidence="3">MethCAN</strain>
    </source>
</reference>
<proteinExistence type="predicted"/>
<dbReference type="EMBL" id="CP058560">
    <property type="protein sequence ID" value="QUH23297.1"/>
    <property type="molecule type" value="Genomic_DNA"/>
</dbReference>
<gene>
    <name evidence="3" type="ORF">HYG87_05765</name>
</gene>
<dbReference type="AlphaFoldDB" id="A0A8T8K5L4"/>
<dbReference type="RefSeq" id="WP_211532254.1">
    <property type="nucleotide sequence ID" value="NZ_CP058560.1"/>
</dbReference>